<protein>
    <submittedName>
        <fullName evidence="1">Uncharacterized protein</fullName>
    </submittedName>
</protein>
<dbReference type="OMA" id="YCISARA"/>
<organism evidence="1 2">
    <name type="scientific">Plasmodiophora brassicae</name>
    <name type="common">Clubroot disease agent</name>
    <dbReference type="NCBI Taxonomy" id="37360"/>
    <lineage>
        <taxon>Eukaryota</taxon>
        <taxon>Sar</taxon>
        <taxon>Rhizaria</taxon>
        <taxon>Endomyxa</taxon>
        <taxon>Phytomyxea</taxon>
        <taxon>Plasmodiophorida</taxon>
        <taxon>Plasmodiophoridae</taxon>
        <taxon>Plasmodiophora</taxon>
    </lineage>
</organism>
<evidence type="ECO:0000313" key="2">
    <source>
        <dbReference type="Proteomes" id="UP000039324"/>
    </source>
</evidence>
<dbReference type="AlphaFoldDB" id="A0A0G4J863"/>
<keyword evidence="2" id="KW-1185">Reference proteome</keyword>
<proteinExistence type="predicted"/>
<sequence>MTRSSLTGHSEREPVHRPAPAFSDAYARVYAEMMMLPEAARRYVIYEWNEGDAGWGNRLEASLNAFSLAIADRRILVFKHQTFHRMFDNPIPGTDWRYEAHASAIERIPPERRIVTHFPPRNALMNTNDYKQVLHDHDLISVYFGDGDTKFLSELFEQGLLRANLPHTRAGELASWMLSRPTEALLAACRSVGSRIGLSPAKPLATIQLRAFVDLPQWHDEFMKAEQQRAMWGHIRRSLARAGVRRDTHDIFVTTDDPALWDVAVRELSPNLGAVRFHDVATEHSSFLKDQDGIPSSLAEWFIMSQSKIIICTMTSYCQSAAKRNAFQAQVYYLQFCYDPRFPTVVRRMSPE</sequence>
<dbReference type="EMBL" id="CDSF01000155">
    <property type="protein sequence ID" value="CEP03803.1"/>
    <property type="molecule type" value="Genomic_DNA"/>
</dbReference>
<accession>A0A0G4J863</accession>
<reference evidence="1 2" key="1">
    <citation type="submission" date="2015-02" db="EMBL/GenBank/DDBJ databases">
        <authorList>
            <person name="Chooi Y.-H."/>
        </authorList>
    </citation>
    <scope>NUCLEOTIDE SEQUENCE [LARGE SCALE GENOMIC DNA]</scope>
    <source>
        <strain evidence="1">E3</strain>
    </source>
</reference>
<gene>
    <name evidence="1" type="ORF">PBRA_003410</name>
</gene>
<dbReference type="Proteomes" id="UP000039324">
    <property type="component" value="Unassembled WGS sequence"/>
</dbReference>
<name>A0A0G4J863_PLABS</name>
<evidence type="ECO:0000313" key="1">
    <source>
        <dbReference type="EMBL" id="CEP03803.1"/>
    </source>
</evidence>